<dbReference type="InterPro" id="IPR008972">
    <property type="entry name" value="Cupredoxin"/>
</dbReference>
<sequence>MSSITRRQFGGVLAAGCAGLLLGAREGRAATTHQIEIKSFHFKPERLVIKAGDTVEWVNHDIAPHTATADDKSWDTKTLRKNKSGSITFADAGTQTYYCKFHRKMVGEIIIE</sequence>
<protein>
    <submittedName>
        <fullName evidence="2">Cupredoxin family copper-binding protein</fullName>
    </submittedName>
</protein>
<dbReference type="InterPro" id="IPR052721">
    <property type="entry name" value="ET_Amicyanin"/>
</dbReference>
<feature type="domain" description="EfeO-type cupredoxin-like" evidence="1">
    <location>
        <begin position="18"/>
        <end position="111"/>
    </location>
</feature>
<accession>A0ABT3Z447</accession>
<dbReference type="InterPro" id="IPR035668">
    <property type="entry name" value="Amicyanin"/>
</dbReference>
<gene>
    <name evidence="2" type="ORF">OEG84_02105</name>
</gene>
<dbReference type="Gene3D" id="2.60.40.420">
    <property type="entry name" value="Cupredoxins - blue copper proteins"/>
    <property type="match status" value="1"/>
</dbReference>
<dbReference type="InterPro" id="IPR028096">
    <property type="entry name" value="EfeO_Cupredoxin"/>
</dbReference>
<evidence type="ECO:0000313" key="3">
    <source>
        <dbReference type="Proteomes" id="UP001073227"/>
    </source>
</evidence>
<dbReference type="EMBL" id="JAOVZR010000001">
    <property type="protein sequence ID" value="MCY0146542.1"/>
    <property type="molecule type" value="Genomic_DNA"/>
</dbReference>
<reference evidence="2" key="1">
    <citation type="submission" date="2022-10" db="EMBL/GenBank/DDBJ databases">
        <title>Hoeflea sp. G2-23, isolated from marine algae.</title>
        <authorList>
            <person name="Kristyanto S."/>
            <person name="Kim J.M."/>
            <person name="Jeon C.O."/>
        </authorList>
    </citation>
    <scope>NUCLEOTIDE SEQUENCE</scope>
    <source>
        <strain evidence="2">G2-23</strain>
    </source>
</reference>
<dbReference type="Proteomes" id="UP001073227">
    <property type="component" value="Unassembled WGS sequence"/>
</dbReference>
<dbReference type="PANTHER" id="PTHR36507:SF1">
    <property type="entry name" value="BLL1555 PROTEIN"/>
    <property type="match status" value="1"/>
</dbReference>
<evidence type="ECO:0000259" key="1">
    <source>
        <dbReference type="Pfam" id="PF13473"/>
    </source>
</evidence>
<keyword evidence="3" id="KW-1185">Reference proteome</keyword>
<dbReference type="RefSeq" id="WP_267652202.1">
    <property type="nucleotide sequence ID" value="NZ_JAOVZR010000001.1"/>
</dbReference>
<organism evidence="2 3">
    <name type="scientific">Hoeflea algicola</name>
    <dbReference type="NCBI Taxonomy" id="2983763"/>
    <lineage>
        <taxon>Bacteria</taxon>
        <taxon>Pseudomonadati</taxon>
        <taxon>Pseudomonadota</taxon>
        <taxon>Alphaproteobacteria</taxon>
        <taxon>Hyphomicrobiales</taxon>
        <taxon>Rhizobiaceae</taxon>
        <taxon>Hoeflea</taxon>
    </lineage>
</organism>
<comment type="caution">
    <text evidence="2">The sequence shown here is derived from an EMBL/GenBank/DDBJ whole genome shotgun (WGS) entry which is preliminary data.</text>
</comment>
<proteinExistence type="predicted"/>
<name>A0ABT3Z447_9HYPH</name>
<dbReference type="SUPFAM" id="SSF49503">
    <property type="entry name" value="Cupredoxins"/>
    <property type="match status" value="1"/>
</dbReference>
<dbReference type="Pfam" id="PF13473">
    <property type="entry name" value="Cupredoxin_1"/>
    <property type="match status" value="1"/>
</dbReference>
<dbReference type="PANTHER" id="PTHR36507">
    <property type="entry name" value="BLL1555 PROTEIN"/>
    <property type="match status" value="1"/>
</dbReference>
<evidence type="ECO:0000313" key="2">
    <source>
        <dbReference type="EMBL" id="MCY0146542.1"/>
    </source>
</evidence>
<dbReference type="CDD" id="cd13921">
    <property type="entry name" value="Amicyanin"/>
    <property type="match status" value="1"/>
</dbReference>